<protein>
    <submittedName>
        <fullName evidence="1">Uncharacterized protein</fullName>
    </submittedName>
</protein>
<name>A0A0S4LCW1_9BACT</name>
<organism evidence="1 2">
    <name type="scientific">Candidatus Nitrospira nitrificans</name>
    <dbReference type="NCBI Taxonomy" id="1742973"/>
    <lineage>
        <taxon>Bacteria</taxon>
        <taxon>Pseudomonadati</taxon>
        <taxon>Nitrospirota</taxon>
        <taxon>Nitrospiria</taxon>
        <taxon>Nitrospirales</taxon>
        <taxon>Nitrospiraceae</taxon>
        <taxon>Nitrospira</taxon>
    </lineage>
</organism>
<gene>
    <name evidence="1" type="ORF">COMA2_20044</name>
</gene>
<keyword evidence="2" id="KW-1185">Reference proteome</keyword>
<dbReference type="Proteomes" id="UP000198736">
    <property type="component" value="Unassembled WGS sequence"/>
</dbReference>
<sequence length="68" mass="7078">MRVIGKQLVRREIVVQDVSGNCPDRDACAGDVGAASADGSIGLDYGCETFGIPLTVPEAGRRGKRSGE</sequence>
<reference evidence="2" key="1">
    <citation type="submission" date="2015-10" db="EMBL/GenBank/DDBJ databases">
        <authorList>
            <person name="Luecker S."/>
            <person name="Luecker S."/>
        </authorList>
    </citation>
    <scope>NUCLEOTIDE SEQUENCE [LARGE SCALE GENOMIC DNA]</scope>
</reference>
<evidence type="ECO:0000313" key="2">
    <source>
        <dbReference type="Proteomes" id="UP000198736"/>
    </source>
</evidence>
<accession>A0A0S4LCW1</accession>
<dbReference type="AlphaFoldDB" id="A0A0S4LCW1"/>
<dbReference type="STRING" id="1742973.COMA2_20044"/>
<proteinExistence type="predicted"/>
<evidence type="ECO:0000313" key="1">
    <source>
        <dbReference type="EMBL" id="CUS35023.1"/>
    </source>
</evidence>
<dbReference type="EMBL" id="CZPZ01000012">
    <property type="protein sequence ID" value="CUS35023.1"/>
    <property type="molecule type" value="Genomic_DNA"/>
</dbReference>